<dbReference type="HAMAP" id="MF_00457">
    <property type="entry name" value="UPF0173"/>
    <property type="match status" value="1"/>
</dbReference>
<dbReference type="SUPFAM" id="SSF56281">
    <property type="entry name" value="Metallo-hydrolase/oxidoreductase"/>
    <property type="match status" value="1"/>
</dbReference>
<proteinExistence type="inferred from homology"/>
<dbReference type="NCBIfam" id="NF001911">
    <property type="entry name" value="PRK00685.1"/>
    <property type="match status" value="1"/>
</dbReference>
<sequence>MSSVFVNYLGHSAFSIEHDGTKVLVDPFLTGNPKATADANEIEADAILVTHGHSDHLGDAASIASRTGAPVAAIVEIAAELADELGPDHAVHDPNIGGTIDFDWGWAQWVPAWHTSTTPRGTVNTPAGVILNLGGKTIYHLGDTALFSDLALPGQRHSIDLAMIPIGGHYTMDRHDAVRAAALVGAPQVVPIHYNTFPPIEADAAAFAADVAAEGKSTVAVLDPGTSLELK</sequence>
<dbReference type="PANTHER" id="PTHR43546:SF3">
    <property type="entry name" value="UPF0173 METAL-DEPENDENT HYDROLASE MJ1163"/>
    <property type="match status" value="1"/>
</dbReference>
<organism evidence="3">
    <name type="scientific">freshwater metagenome</name>
    <dbReference type="NCBI Taxonomy" id="449393"/>
    <lineage>
        <taxon>unclassified sequences</taxon>
        <taxon>metagenomes</taxon>
        <taxon>ecological metagenomes</taxon>
    </lineage>
</organism>
<gene>
    <name evidence="3" type="ORF">UFOPK4175_00368</name>
</gene>
<keyword evidence="1" id="KW-0378">Hydrolase</keyword>
<dbReference type="AlphaFoldDB" id="A0A6J7RRE1"/>
<dbReference type="Gene3D" id="3.60.15.10">
    <property type="entry name" value="Ribonuclease Z/Hydroxyacylglutathione hydrolase-like"/>
    <property type="match status" value="1"/>
</dbReference>
<evidence type="ECO:0000259" key="2">
    <source>
        <dbReference type="SMART" id="SM00849"/>
    </source>
</evidence>
<name>A0A6J7RRE1_9ZZZZ</name>
<evidence type="ECO:0000313" key="3">
    <source>
        <dbReference type="EMBL" id="CAB5031441.1"/>
    </source>
</evidence>
<dbReference type="SMART" id="SM00849">
    <property type="entry name" value="Lactamase_B"/>
    <property type="match status" value="1"/>
</dbReference>
<evidence type="ECO:0000256" key="1">
    <source>
        <dbReference type="ARBA" id="ARBA00022801"/>
    </source>
</evidence>
<feature type="domain" description="Metallo-beta-lactamase" evidence="2">
    <location>
        <begin position="10"/>
        <end position="193"/>
    </location>
</feature>
<protein>
    <submittedName>
        <fullName evidence="3">Unannotated protein</fullName>
    </submittedName>
</protein>
<dbReference type="InterPro" id="IPR022877">
    <property type="entry name" value="UPF0173"/>
</dbReference>
<dbReference type="InterPro" id="IPR050114">
    <property type="entry name" value="UPF0173_UPF0282_UlaG_hydrolase"/>
</dbReference>
<dbReference type="GO" id="GO:0016787">
    <property type="term" value="F:hydrolase activity"/>
    <property type="evidence" value="ECO:0007669"/>
    <property type="project" value="UniProtKB-KW"/>
</dbReference>
<dbReference type="InterPro" id="IPR001279">
    <property type="entry name" value="Metallo-B-lactamas"/>
</dbReference>
<dbReference type="InterPro" id="IPR036866">
    <property type="entry name" value="RibonucZ/Hydroxyglut_hydro"/>
</dbReference>
<dbReference type="Pfam" id="PF13483">
    <property type="entry name" value="Lactamase_B_3"/>
    <property type="match status" value="1"/>
</dbReference>
<accession>A0A6J7RRE1</accession>
<reference evidence="3" key="1">
    <citation type="submission" date="2020-05" db="EMBL/GenBank/DDBJ databases">
        <authorList>
            <person name="Chiriac C."/>
            <person name="Salcher M."/>
            <person name="Ghai R."/>
            <person name="Kavagutti S V."/>
        </authorList>
    </citation>
    <scope>NUCLEOTIDE SEQUENCE</scope>
</reference>
<dbReference type="PANTHER" id="PTHR43546">
    <property type="entry name" value="UPF0173 METAL-DEPENDENT HYDROLASE MJ1163-RELATED"/>
    <property type="match status" value="1"/>
</dbReference>
<dbReference type="EMBL" id="CAFBPX010000045">
    <property type="protein sequence ID" value="CAB5031441.1"/>
    <property type="molecule type" value="Genomic_DNA"/>
</dbReference>